<keyword evidence="6" id="KW-0472">Membrane</keyword>
<dbReference type="GO" id="GO:0007166">
    <property type="term" value="P:cell surface receptor signaling pathway"/>
    <property type="evidence" value="ECO:0007669"/>
    <property type="project" value="TreeGrafter"/>
</dbReference>
<dbReference type="InterPro" id="IPR007110">
    <property type="entry name" value="Ig-like_dom"/>
</dbReference>
<name>A0AAD6F374_9TELE</name>
<evidence type="ECO:0000256" key="6">
    <source>
        <dbReference type="ARBA" id="ARBA00023136"/>
    </source>
</evidence>
<accession>A0AAD6F374</accession>
<evidence type="ECO:0000256" key="10">
    <source>
        <dbReference type="ARBA" id="ARBA00023319"/>
    </source>
</evidence>
<gene>
    <name evidence="12" type="ORF">JOQ06_026142</name>
</gene>
<dbReference type="Pfam" id="PF07686">
    <property type="entry name" value="V-set"/>
    <property type="match status" value="1"/>
</dbReference>
<keyword evidence="5" id="KW-1133">Transmembrane helix</keyword>
<evidence type="ECO:0000313" key="13">
    <source>
        <dbReference type="Proteomes" id="UP001219934"/>
    </source>
</evidence>
<sequence>MTSKDNLQTQDAAVGEDVTLDCHVGPYLINFIKTVEWKFNDEVNVLVYKSKDFSRNDQEAHFRDRASKGDSWDFKTGELPVKIKSLQESDAGIYCCSVSTLTGEDPKEIISIKLNVNEAVDKEKQAKDQTDTVFTLVLATSTLLTLLVRLKKH</sequence>
<dbReference type="InterPro" id="IPR036179">
    <property type="entry name" value="Ig-like_dom_sf"/>
</dbReference>
<keyword evidence="2" id="KW-1003">Cell membrane</keyword>
<dbReference type="GO" id="GO:0006955">
    <property type="term" value="P:immune response"/>
    <property type="evidence" value="ECO:0007669"/>
    <property type="project" value="TreeGrafter"/>
</dbReference>
<evidence type="ECO:0000256" key="3">
    <source>
        <dbReference type="ARBA" id="ARBA00022692"/>
    </source>
</evidence>
<keyword evidence="9" id="KW-0325">Glycoprotein</keyword>
<keyword evidence="7" id="KW-1015">Disulfide bond</keyword>
<reference evidence="12" key="1">
    <citation type="submission" date="2022-11" db="EMBL/GenBank/DDBJ databases">
        <title>Chromosome-level genome of Pogonophryne albipinna.</title>
        <authorList>
            <person name="Jo E."/>
        </authorList>
    </citation>
    <scope>NUCLEOTIDE SEQUENCE</scope>
    <source>
        <strain evidence="12">SGF0006</strain>
        <tissue evidence="12">Muscle</tissue>
    </source>
</reference>
<dbReference type="GO" id="GO:0031295">
    <property type="term" value="P:T cell costimulation"/>
    <property type="evidence" value="ECO:0007669"/>
    <property type="project" value="TreeGrafter"/>
</dbReference>
<dbReference type="Gene3D" id="2.60.40.10">
    <property type="entry name" value="Immunoglobulins"/>
    <property type="match status" value="1"/>
</dbReference>
<evidence type="ECO:0000313" key="12">
    <source>
        <dbReference type="EMBL" id="KAJ4919526.1"/>
    </source>
</evidence>
<keyword evidence="10" id="KW-0393">Immunoglobulin domain</keyword>
<dbReference type="PANTHER" id="PTHR25466:SF14">
    <property type="entry name" value="BUTYROPHILIN SUBFAMILY 2 MEMBER A2-LIKE-RELATED"/>
    <property type="match status" value="1"/>
</dbReference>
<comment type="caution">
    <text evidence="12">The sequence shown here is derived from an EMBL/GenBank/DDBJ whole genome shotgun (WGS) entry which is preliminary data.</text>
</comment>
<keyword evidence="4" id="KW-0732">Signal</keyword>
<dbReference type="Proteomes" id="UP001219934">
    <property type="component" value="Unassembled WGS sequence"/>
</dbReference>
<dbReference type="InterPro" id="IPR051713">
    <property type="entry name" value="T-cell_Activation_Regulation"/>
</dbReference>
<protein>
    <recommendedName>
        <fullName evidence="11">Ig-like domain-containing protein</fullName>
    </recommendedName>
</protein>
<dbReference type="PROSITE" id="PS50835">
    <property type="entry name" value="IG_LIKE"/>
    <property type="match status" value="1"/>
</dbReference>
<dbReference type="PANTHER" id="PTHR25466">
    <property type="entry name" value="T-LYMPHOCYTE ACTIVATION ANTIGEN"/>
    <property type="match status" value="1"/>
</dbReference>
<dbReference type="GO" id="GO:0042102">
    <property type="term" value="P:positive regulation of T cell proliferation"/>
    <property type="evidence" value="ECO:0007669"/>
    <property type="project" value="TreeGrafter"/>
</dbReference>
<keyword evidence="3" id="KW-0812">Transmembrane</keyword>
<evidence type="ECO:0000256" key="4">
    <source>
        <dbReference type="ARBA" id="ARBA00022729"/>
    </source>
</evidence>
<organism evidence="12 13">
    <name type="scientific">Pogonophryne albipinna</name>
    <dbReference type="NCBI Taxonomy" id="1090488"/>
    <lineage>
        <taxon>Eukaryota</taxon>
        <taxon>Metazoa</taxon>
        <taxon>Chordata</taxon>
        <taxon>Craniata</taxon>
        <taxon>Vertebrata</taxon>
        <taxon>Euteleostomi</taxon>
        <taxon>Actinopterygii</taxon>
        <taxon>Neopterygii</taxon>
        <taxon>Teleostei</taxon>
        <taxon>Neoteleostei</taxon>
        <taxon>Acanthomorphata</taxon>
        <taxon>Eupercaria</taxon>
        <taxon>Perciformes</taxon>
        <taxon>Notothenioidei</taxon>
        <taxon>Pogonophryne</taxon>
    </lineage>
</organism>
<keyword evidence="13" id="KW-1185">Reference proteome</keyword>
<dbReference type="EMBL" id="JAPTMU010000280">
    <property type="protein sequence ID" value="KAJ4919526.1"/>
    <property type="molecule type" value="Genomic_DNA"/>
</dbReference>
<dbReference type="InterPro" id="IPR003599">
    <property type="entry name" value="Ig_sub"/>
</dbReference>
<comment type="subcellular location">
    <subcellularLocation>
        <location evidence="1">Cell membrane</location>
        <topology evidence="1">Single-pass type I membrane protein</topology>
    </subcellularLocation>
</comment>
<dbReference type="GO" id="GO:0042130">
    <property type="term" value="P:negative regulation of T cell proliferation"/>
    <property type="evidence" value="ECO:0007669"/>
    <property type="project" value="TreeGrafter"/>
</dbReference>
<evidence type="ECO:0000256" key="5">
    <source>
        <dbReference type="ARBA" id="ARBA00022989"/>
    </source>
</evidence>
<evidence type="ECO:0000256" key="7">
    <source>
        <dbReference type="ARBA" id="ARBA00023157"/>
    </source>
</evidence>
<evidence type="ECO:0000256" key="2">
    <source>
        <dbReference type="ARBA" id="ARBA00022475"/>
    </source>
</evidence>
<evidence type="ECO:0000259" key="11">
    <source>
        <dbReference type="PROSITE" id="PS50835"/>
    </source>
</evidence>
<dbReference type="AlphaFoldDB" id="A0AAD6F374"/>
<keyword evidence="8" id="KW-0675">Receptor</keyword>
<dbReference type="GO" id="GO:0071222">
    <property type="term" value="P:cellular response to lipopolysaccharide"/>
    <property type="evidence" value="ECO:0007669"/>
    <property type="project" value="TreeGrafter"/>
</dbReference>
<dbReference type="InterPro" id="IPR013106">
    <property type="entry name" value="Ig_V-set"/>
</dbReference>
<feature type="domain" description="Ig-like" evidence="11">
    <location>
        <begin position="1"/>
        <end position="111"/>
    </location>
</feature>
<dbReference type="SMART" id="SM00409">
    <property type="entry name" value="IG"/>
    <property type="match status" value="1"/>
</dbReference>
<dbReference type="GO" id="GO:0009897">
    <property type="term" value="C:external side of plasma membrane"/>
    <property type="evidence" value="ECO:0007669"/>
    <property type="project" value="TreeGrafter"/>
</dbReference>
<evidence type="ECO:0000256" key="8">
    <source>
        <dbReference type="ARBA" id="ARBA00023170"/>
    </source>
</evidence>
<evidence type="ECO:0000256" key="9">
    <source>
        <dbReference type="ARBA" id="ARBA00023180"/>
    </source>
</evidence>
<dbReference type="SUPFAM" id="SSF48726">
    <property type="entry name" value="Immunoglobulin"/>
    <property type="match status" value="1"/>
</dbReference>
<proteinExistence type="predicted"/>
<evidence type="ECO:0000256" key="1">
    <source>
        <dbReference type="ARBA" id="ARBA00004251"/>
    </source>
</evidence>
<dbReference type="InterPro" id="IPR013783">
    <property type="entry name" value="Ig-like_fold"/>
</dbReference>